<feature type="compositionally biased region" description="Basic residues" evidence="1">
    <location>
        <begin position="37"/>
        <end position="50"/>
    </location>
</feature>
<reference evidence="3" key="1">
    <citation type="journal article" date="2019" name="Int. J. Syst. Evol. Microbiol.">
        <title>The Global Catalogue of Microorganisms (GCM) 10K type strain sequencing project: providing services to taxonomists for standard genome sequencing and annotation.</title>
        <authorList>
            <consortium name="The Broad Institute Genomics Platform"/>
            <consortium name="The Broad Institute Genome Sequencing Center for Infectious Disease"/>
            <person name="Wu L."/>
            <person name="Ma J."/>
        </authorList>
    </citation>
    <scope>NUCLEOTIDE SEQUENCE [LARGE SCALE GENOMIC DNA]</scope>
    <source>
        <strain evidence="3">JCM 17441</strain>
    </source>
</reference>
<accession>A0ABP8DAF3</accession>
<protein>
    <submittedName>
        <fullName evidence="2">Uncharacterized protein</fullName>
    </submittedName>
</protein>
<dbReference type="Proteomes" id="UP001500620">
    <property type="component" value="Unassembled WGS sequence"/>
</dbReference>
<evidence type="ECO:0000256" key="1">
    <source>
        <dbReference type="SAM" id="MobiDB-lite"/>
    </source>
</evidence>
<evidence type="ECO:0000313" key="2">
    <source>
        <dbReference type="EMBL" id="GAA4250716.1"/>
    </source>
</evidence>
<feature type="region of interest" description="Disordered" evidence="1">
    <location>
        <begin position="30"/>
        <end position="50"/>
    </location>
</feature>
<organism evidence="2 3">
    <name type="scientific">Dactylosporangium darangshiense</name>
    <dbReference type="NCBI Taxonomy" id="579108"/>
    <lineage>
        <taxon>Bacteria</taxon>
        <taxon>Bacillati</taxon>
        <taxon>Actinomycetota</taxon>
        <taxon>Actinomycetes</taxon>
        <taxon>Micromonosporales</taxon>
        <taxon>Micromonosporaceae</taxon>
        <taxon>Dactylosporangium</taxon>
    </lineage>
</organism>
<name>A0ABP8DAF3_9ACTN</name>
<dbReference type="EMBL" id="BAABAT010000010">
    <property type="protein sequence ID" value="GAA4250716.1"/>
    <property type="molecule type" value="Genomic_DNA"/>
</dbReference>
<gene>
    <name evidence="2" type="ORF">GCM10022255_040520</name>
</gene>
<comment type="caution">
    <text evidence="2">The sequence shown here is derived from an EMBL/GenBank/DDBJ whole genome shotgun (WGS) entry which is preliminary data.</text>
</comment>
<proteinExistence type="predicted"/>
<keyword evidence="3" id="KW-1185">Reference proteome</keyword>
<evidence type="ECO:0000313" key="3">
    <source>
        <dbReference type="Proteomes" id="UP001500620"/>
    </source>
</evidence>
<sequence>MQYKRATDGAGYKVCGTNADGKAFDIYGSAVGGPPRAGRRTHLHRERTPP</sequence>